<evidence type="ECO:0000313" key="1">
    <source>
        <dbReference type="EMBL" id="EAR08771.1"/>
    </source>
</evidence>
<proteinExistence type="predicted"/>
<comment type="caution">
    <text evidence="1">The sequence shown here is derived from an EMBL/GenBank/DDBJ whole genome shotgun (WGS) entry which is preliminary data.</text>
</comment>
<dbReference type="Proteomes" id="UP000005953">
    <property type="component" value="Unassembled WGS sequence"/>
</dbReference>
<gene>
    <name evidence="1" type="ORF">MED297_08906</name>
</gene>
<protein>
    <submittedName>
        <fullName evidence="1">Uncharacterized protein</fullName>
    </submittedName>
</protein>
<keyword evidence="2" id="KW-1185">Reference proteome</keyword>
<reference evidence="1 2" key="1">
    <citation type="submission" date="2006-02" db="EMBL/GenBank/DDBJ databases">
        <authorList>
            <person name="Pinhassi J."/>
            <person name="Pedros-Alio C."/>
            <person name="Ferriera S."/>
            <person name="Johnson J."/>
            <person name="Kravitz S."/>
            <person name="Halpern A."/>
            <person name="Remington K."/>
            <person name="Beeson K."/>
            <person name="Tran B."/>
            <person name="Rogers Y.-H."/>
            <person name="Friedman R."/>
            <person name="Venter J.C."/>
        </authorList>
    </citation>
    <scope>NUCLEOTIDE SEQUENCE [LARGE SCALE GENOMIC DNA]</scope>
    <source>
        <strain evidence="1 2">MED297</strain>
    </source>
</reference>
<dbReference type="RefSeq" id="WP_008045993.1">
    <property type="nucleotide sequence ID" value="NZ_CH724152.1"/>
</dbReference>
<dbReference type="HOGENOM" id="CLU_1905012_0_0_6"/>
<name>A4BGG5_9GAMM</name>
<organism evidence="1 2">
    <name type="scientific">Reinekea blandensis MED297</name>
    <dbReference type="NCBI Taxonomy" id="314283"/>
    <lineage>
        <taxon>Bacteria</taxon>
        <taxon>Pseudomonadati</taxon>
        <taxon>Pseudomonadota</taxon>
        <taxon>Gammaproteobacteria</taxon>
        <taxon>Oceanospirillales</taxon>
        <taxon>Saccharospirillaceae</taxon>
        <taxon>Reinekea</taxon>
    </lineage>
</organism>
<dbReference type="EMBL" id="AAOE01000016">
    <property type="protein sequence ID" value="EAR08771.1"/>
    <property type="molecule type" value="Genomic_DNA"/>
</dbReference>
<sequence>MFRSNGLIDDLVLYAKPEEYNQFADFVGKAISSKNPTLMLSESDISIEIIRDETEEELFTSLQNKTNDYFSMDDWNNRDILRIYGSNCVLSSLQEFLNDLAGRGEGYSYISEYSEKENYSSNSPEWRLHVEIT</sequence>
<dbReference type="AlphaFoldDB" id="A4BGG5"/>
<evidence type="ECO:0000313" key="2">
    <source>
        <dbReference type="Proteomes" id="UP000005953"/>
    </source>
</evidence>
<accession>A4BGG5</accession>